<comment type="caution">
    <text evidence="2">The sequence shown here is derived from an EMBL/GenBank/DDBJ whole genome shotgun (WGS) entry which is preliminary data.</text>
</comment>
<feature type="transmembrane region" description="Helical" evidence="1">
    <location>
        <begin position="37"/>
        <end position="57"/>
    </location>
</feature>
<accession>A0AAW1DGU9</accession>
<organism evidence="2 3">
    <name type="scientific">Rhynocoris fuscipes</name>
    <dbReference type="NCBI Taxonomy" id="488301"/>
    <lineage>
        <taxon>Eukaryota</taxon>
        <taxon>Metazoa</taxon>
        <taxon>Ecdysozoa</taxon>
        <taxon>Arthropoda</taxon>
        <taxon>Hexapoda</taxon>
        <taxon>Insecta</taxon>
        <taxon>Pterygota</taxon>
        <taxon>Neoptera</taxon>
        <taxon>Paraneoptera</taxon>
        <taxon>Hemiptera</taxon>
        <taxon>Heteroptera</taxon>
        <taxon>Panheteroptera</taxon>
        <taxon>Cimicomorpha</taxon>
        <taxon>Reduviidae</taxon>
        <taxon>Harpactorinae</taxon>
        <taxon>Harpactorini</taxon>
        <taxon>Rhynocoris</taxon>
    </lineage>
</organism>
<dbReference type="Proteomes" id="UP001461498">
    <property type="component" value="Unassembled WGS sequence"/>
</dbReference>
<keyword evidence="1" id="KW-0812">Transmembrane</keyword>
<evidence type="ECO:0000256" key="1">
    <source>
        <dbReference type="SAM" id="Phobius"/>
    </source>
</evidence>
<protein>
    <submittedName>
        <fullName evidence="2">Uncharacterized protein</fullName>
    </submittedName>
</protein>
<dbReference type="EMBL" id="JAPXFL010000003">
    <property type="protein sequence ID" value="KAK9509642.1"/>
    <property type="molecule type" value="Genomic_DNA"/>
</dbReference>
<name>A0AAW1DGU9_9HEMI</name>
<keyword evidence="1" id="KW-1133">Transmembrane helix</keyword>
<gene>
    <name evidence="2" type="ORF">O3M35_006908</name>
</gene>
<keyword evidence="3" id="KW-1185">Reference proteome</keyword>
<sequence length="60" mass="6998">MKYKFFPSICMSVTNFDLYLNNYCRYSDVTFFSFGTTFVYISTTIAVILMQLFAFGITSQ</sequence>
<evidence type="ECO:0000313" key="3">
    <source>
        <dbReference type="Proteomes" id="UP001461498"/>
    </source>
</evidence>
<reference evidence="2 3" key="1">
    <citation type="submission" date="2022-12" db="EMBL/GenBank/DDBJ databases">
        <title>Chromosome-level genome assembly of true bugs.</title>
        <authorList>
            <person name="Ma L."/>
            <person name="Li H."/>
        </authorList>
    </citation>
    <scope>NUCLEOTIDE SEQUENCE [LARGE SCALE GENOMIC DNA]</scope>
    <source>
        <strain evidence="2">Lab_2022b</strain>
    </source>
</reference>
<keyword evidence="1" id="KW-0472">Membrane</keyword>
<evidence type="ECO:0000313" key="2">
    <source>
        <dbReference type="EMBL" id="KAK9509642.1"/>
    </source>
</evidence>
<dbReference type="AlphaFoldDB" id="A0AAW1DGU9"/>
<proteinExistence type="predicted"/>